<evidence type="ECO:0000313" key="8">
    <source>
        <dbReference type="Proteomes" id="UP000824133"/>
    </source>
</evidence>
<evidence type="ECO:0000256" key="4">
    <source>
        <dbReference type="ARBA" id="ARBA00022801"/>
    </source>
</evidence>
<dbReference type="NCBIfam" id="TIGR00632">
    <property type="entry name" value="vsr"/>
    <property type="match status" value="1"/>
</dbReference>
<sequence>MQANRSKNTSPELRVRAALRAAGLTGYRLHWKKAPGRPDVCFPGRRVAIQINGCFWHRCPFCGPSRPKTHPEFWEQKFARNLERDERNARQLLEDGWTLLVVWECQLKRGRFDATMARVVAEVRAAGEGRLPAHVVDAGAPPVWRLRAVRARRRARRR</sequence>
<reference evidence="7" key="2">
    <citation type="submission" date="2021-04" db="EMBL/GenBank/DDBJ databases">
        <authorList>
            <person name="Gilroy R."/>
        </authorList>
    </citation>
    <scope>NUCLEOTIDE SEQUENCE</scope>
    <source>
        <strain evidence="7">ChiHjej10B9-743</strain>
    </source>
</reference>
<keyword evidence="1" id="KW-0540">Nuclease</keyword>
<keyword evidence="5" id="KW-0234">DNA repair</keyword>
<proteinExistence type="inferred from homology"/>
<evidence type="ECO:0000256" key="6">
    <source>
        <dbReference type="ARBA" id="ARBA00029466"/>
    </source>
</evidence>
<comment type="caution">
    <text evidence="7">The sequence shown here is derived from an EMBL/GenBank/DDBJ whole genome shotgun (WGS) entry which is preliminary data.</text>
</comment>
<dbReference type="GO" id="GO:0016787">
    <property type="term" value="F:hydrolase activity"/>
    <property type="evidence" value="ECO:0007669"/>
    <property type="project" value="UniProtKB-KW"/>
</dbReference>
<dbReference type="Proteomes" id="UP000824133">
    <property type="component" value="Unassembled WGS sequence"/>
</dbReference>
<dbReference type="InterPro" id="IPR011335">
    <property type="entry name" value="Restrct_endonuc-II-like"/>
</dbReference>
<evidence type="ECO:0000256" key="1">
    <source>
        <dbReference type="ARBA" id="ARBA00022722"/>
    </source>
</evidence>
<protein>
    <submittedName>
        <fullName evidence="7">Very short patch repair endonuclease</fullName>
    </submittedName>
</protein>
<gene>
    <name evidence="7" type="ORF">IAA42_00440</name>
</gene>
<organism evidence="7 8">
    <name type="scientific">Candidatus Olsenella excrementavium</name>
    <dbReference type="NCBI Taxonomy" id="2838709"/>
    <lineage>
        <taxon>Bacteria</taxon>
        <taxon>Bacillati</taxon>
        <taxon>Actinomycetota</taxon>
        <taxon>Coriobacteriia</taxon>
        <taxon>Coriobacteriales</taxon>
        <taxon>Atopobiaceae</taxon>
        <taxon>Olsenella</taxon>
    </lineage>
</organism>
<dbReference type="InterPro" id="IPR004603">
    <property type="entry name" value="DNA_mismatch_endonuc_vsr"/>
</dbReference>
<name>A0A9D2CH18_9ACTN</name>
<evidence type="ECO:0000256" key="5">
    <source>
        <dbReference type="ARBA" id="ARBA00023204"/>
    </source>
</evidence>
<evidence type="ECO:0000256" key="2">
    <source>
        <dbReference type="ARBA" id="ARBA00022759"/>
    </source>
</evidence>
<dbReference type="EMBL" id="DXCP01000003">
    <property type="protein sequence ID" value="HIY78901.1"/>
    <property type="molecule type" value="Genomic_DNA"/>
</dbReference>
<dbReference type="Gene3D" id="3.40.960.10">
    <property type="entry name" value="VSR Endonuclease"/>
    <property type="match status" value="1"/>
</dbReference>
<dbReference type="Pfam" id="PF03852">
    <property type="entry name" value="Vsr"/>
    <property type="match status" value="1"/>
</dbReference>
<dbReference type="SUPFAM" id="SSF52980">
    <property type="entry name" value="Restriction endonuclease-like"/>
    <property type="match status" value="1"/>
</dbReference>
<accession>A0A9D2CH18</accession>
<reference evidence="7" key="1">
    <citation type="journal article" date="2021" name="PeerJ">
        <title>Extensive microbial diversity within the chicken gut microbiome revealed by metagenomics and culture.</title>
        <authorList>
            <person name="Gilroy R."/>
            <person name="Ravi A."/>
            <person name="Getino M."/>
            <person name="Pursley I."/>
            <person name="Horton D.L."/>
            <person name="Alikhan N.F."/>
            <person name="Baker D."/>
            <person name="Gharbi K."/>
            <person name="Hall N."/>
            <person name="Watson M."/>
            <person name="Adriaenssens E.M."/>
            <person name="Foster-Nyarko E."/>
            <person name="Jarju S."/>
            <person name="Secka A."/>
            <person name="Antonio M."/>
            <person name="Oren A."/>
            <person name="Chaudhuri R.R."/>
            <person name="La Ragione R."/>
            <person name="Hildebrand F."/>
            <person name="Pallen M.J."/>
        </authorList>
    </citation>
    <scope>NUCLEOTIDE SEQUENCE</scope>
    <source>
        <strain evidence="7">ChiHjej10B9-743</strain>
    </source>
</reference>
<keyword evidence="3" id="KW-0227">DNA damage</keyword>
<dbReference type="CDD" id="cd00221">
    <property type="entry name" value="Vsr"/>
    <property type="match status" value="1"/>
</dbReference>
<dbReference type="GO" id="GO:0006298">
    <property type="term" value="P:mismatch repair"/>
    <property type="evidence" value="ECO:0007669"/>
    <property type="project" value="InterPro"/>
</dbReference>
<evidence type="ECO:0000256" key="3">
    <source>
        <dbReference type="ARBA" id="ARBA00022763"/>
    </source>
</evidence>
<dbReference type="AlphaFoldDB" id="A0A9D2CH18"/>
<dbReference type="GO" id="GO:0004519">
    <property type="term" value="F:endonuclease activity"/>
    <property type="evidence" value="ECO:0007669"/>
    <property type="project" value="UniProtKB-KW"/>
</dbReference>
<keyword evidence="2 7" id="KW-0255">Endonuclease</keyword>
<keyword evidence="4" id="KW-0378">Hydrolase</keyword>
<comment type="similarity">
    <text evidence="6">Belongs to the Vsr family.</text>
</comment>
<evidence type="ECO:0000313" key="7">
    <source>
        <dbReference type="EMBL" id="HIY78901.1"/>
    </source>
</evidence>